<sequence>MNLCASIDGIFNNLSVPFNKVKAKSASYMAADLDWKDLWQPELAGRISMVNSPREVIGSVLKYRGASYNSNDIDSQVAGGKIAVQQNLALLANQVRLVDSTHYLKAFAIGDVWVAVGWISDVLPAVKHMSNVAVLFPSLAIPAASRLETKQIGGRVRGPSPLIHQWIEFCLQTARALPFKQEVILGASPSALESTLVKLPEELLEGKPSLDTNLIAGVLPAEILARCEFLEPLSEATLSDYEWLVVNLQKPAPVLMKRVQHYLSSLIQSFLARATLKS</sequence>
<dbReference type="EMBL" id="CM039174">
    <property type="protein sequence ID" value="KAH9753637.1"/>
    <property type="molecule type" value="Genomic_DNA"/>
</dbReference>
<reference evidence="2" key="1">
    <citation type="journal article" date="2023" name="Hortic. Res.">
        <title>A chromosome-level phased genome enabling allele-level studies in sweet orange: a case study on citrus Huanglongbing tolerance.</title>
        <authorList>
            <person name="Wu B."/>
            <person name="Yu Q."/>
            <person name="Deng Z."/>
            <person name="Duan Y."/>
            <person name="Luo F."/>
            <person name="Gmitter F. Jr."/>
        </authorList>
    </citation>
    <scope>NUCLEOTIDE SEQUENCE [LARGE SCALE GENOMIC DNA]</scope>
    <source>
        <strain evidence="2">cv. Valencia</strain>
    </source>
</reference>
<name>A0ACB8KGT6_CITSI</name>
<organism evidence="1 2">
    <name type="scientific">Citrus sinensis</name>
    <name type="common">Sweet orange</name>
    <name type="synonym">Citrus aurantium var. sinensis</name>
    <dbReference type="NCBI Taxonomy" id="2711"/>
    <lineage>
        <taxon>Eukaryota</taxon>
        <taxon>Viridiplantae</taxon>
        <taxon>Streptophyta</taxon>
        <taxon>Embryophyta</taxon>
        <taxon>Tracheophyta</taxon>
        <taxon>Spermatophyta</taxon>
        <taxon>Magnoliopsida</taxon>
        <taxon>eudicotyledons</taxon>
        <taxon>Gunneridae</taxon>
        <taxon>Pentapetalae</taxon>
        <taxon>rosids</taxon>
        <taxon>malvids</taxon>
        <taxon>Sapindales</taxon>
        <taxon>Rutaceae</taxon>
        <taxon>Aurantioideae</taxon>
        <taxon>Citrus</taxon>
    </lineage>
</organism>
<evidence type="ECO:0000313" key="2">
    <source>
        <dbReference type="Proteomes" id="UP000829398"/>
    </source>
</evidence>
<gene>
    <name evidence="1" type="ORF">KPL71_015143</name>
</gene>
<keyword evidence="2" id="KW-1185">Reference proteome</keyword>
<accession>A0ACB8KGT6</accession>
<comment type="caution">
    <text evidence="1">The sequence shown here is derived from an EMBL/GenBank/DDBJ whole genome shotgun (WGS) entry which is preliminary data.</text>
</comment>
<protein>
    <submittedName>
        <fullName evidence="1">Spermidine/putrescine-binding periplasmic protein</fullName>
    </submittedName>
</protein>
<evidence type="ECO:0000313" key="1">
    <source>
        <dbReference type="EMBL" id="KAH9753637.1"/>
    </source>
</evidence>
<dbReference type="Proteomes" id="UP000829398">
    <property type="component" value="Chromosome 5"/>
</dbReference>
<proteinExistence type="predicted"/>